<reference evidence="4 5" key="1">
    <citation type="journal article" date="2015" name="Microbiome">
        <title>Genomic resolution of linkages in carbon, nitrogen, and sulfur cycling among widespread estuary sediment bacteria.</title>
        <authorList>
            <person name="Baker B.J."/>
            <person name="Lazar C.S."/>
            <person name="Teske A.P."/>
            <person name="Dick G.J."/>
        </authorList>
    </citation>
    <scope>NUCLEOTIDE SEQUENCE [LARGE SCALE GENOMIC DNA]</scope>
    <source>
        <strain evidence="4">SM1_40</strain>
    </source>
</reference>
<keyword evidence="1" id="KW-0677">Repeat</keyword>
<dbReference type="PANTHER" id="PTHR44943">
    <property type="entry name" value="CELLULOSE SYNTHASE OPERON PROTEIN C"/>
    <property type="match status" value="1"/>
</dbReference>
<evidence type="ECO:0000256" key="3">
    <source>
        <dbReference type="PROSITE-ProRule" id="PRU00339"/>
    </source>
</evidence>
<feature type="repeat" description="TPR" evidence="3">
    <location>
        <begin position="48"/>
        <end position="81"/>
    </location>
</feature>
<dbReference type="InterPro" id="IPR019734">
    <property type="entry name" value="TPR_rpt"/>
</dbReference>
<proteinExistence type="predicted"/>
<dbReference type="Proteomes" id="UP000051035">
    <property type="component" value="Unassembled WGS sequence"/>
</dbReference>
<evidence type="ECO:0000313" key="5">
    <source>
        <dbReference type="Proteomes" id="UP000051035"/>
    </source>
</evidence>
<dbReference type="EMBL" id="LJVA01000047">
    <property type="protein sequence ID" value="KPL09949.1"/>
    <property type="molecule type" value="Genomic_DNA"/>
</dbReference>
<evidence type="ECO:0000256" key="1">
    <source>
        <dbReference type="ARBA" id="ARBA00022737"/>
    </source>
</evidence>
<evidence type="ECO:0000256" key="2">
    <source>
        <dbReference type="ARBA" id="ARBA00022803"/>
    </source>
</evidence>
<sequence>MSGEEQPENGVKKVTELIEMGKFYFLNQCYEQAIEKYTEALDLTPNDPDIYYNLGIVYESINRLDEARQMFEKAVDMKGDFEAAREHLDRIVGI</sequence>
<keyword evidence="2 3" id="KW-0802">TPR repeat</keyword>
<name>A0A0S8JMD4_UNCT6</name>
<dbReference type="InterPro" id="IPR011990">
    <property type="entry name" value="TPR-like_helical_dom_sf"/>
</dbReference>
<comment type="caution">
    <text evidence="4">The sequence shown here is derived from an EMBL/GenBank/DDBJ whole genome shotgun (WGS) entry which is preliminary data.</text>
</comment>
<accession>A0A0S8JMD4</accession>
<dbReference type="Pfam" id="PF13414">
    <property type="entry name" value="TPR_11"/>
    <property type="match status" value="1"/>
</dbReference>
<gene>
    <name evidence="4" type="ORF">AMJ71_05015</name>
</gene>
<evidence type="ECO:0000313" key="4">
    <source>
        <dbReference type="EMBL" id="KPL09949.1"/>
    </source>
</evidence>
<organism evidence="4 5">
    <name type="scientific">candidate division TA06 bacterium SM1_40</name>
    <dbReference type="NCBI Taxonomy" id="1703773"/>
    <lineage>
        <taxon>Bacteria</taxon>
        <taxon>Bacteria division TA06</taxon>
    </lineage>
</organism>
<dbReference type="PROSITE" id="PS50293">
    <property type="entry name" value="TPR_REGION"/>
    <property type="match status" value="1"/>
</dbReference>
<dbReference type="Gene3D" id="1.25.40.10">
    <property type="entry name" value="Tetratricopeptide repeat domain"/>
    <property type="match status" value="1"/>
</dbReference>
<dbReference type="PROSITE" id="PS50005">
    <property type="entry name" value="TPR"/>
    <property type="match status" value="2"/>
</dbReference>
<dbReference type="SUPFAM" id="SSF48452">
    <property type="entry name" value="TPR-like"/>
    <property type="match status" value="1"/>
</dbReference>
<protein>
    <submittedName>
        <fullName evidence="4">Uncharacterized protein</fullName>
    </submittedName>
</protein>
<dbReference type="InterPro" id="IPR051685">
    <property type="entry name" value="Ycf3/AcsC/BcsC/TPR_MFPF"/>
</dbReference>
<dbReference type="PANTHER" id="PTHR44943:SF8">
    <property type="entry name" value="TPR REPEAT-CONTAINING PROTEIN MJ0263"/>
    <property type="match status" value="1"/>
</dbReference>
<feature type="repeat" description="TPR" evidence="3">
    <location>
        <begin position="14"/>
        <end position="47"/>
    </location>
</feature>
<dbReference type="SMART" id="SM00028">
    <property type="entry name" value="TPR"/>
    <property type="match status" value="2"/>
</dbReference>
<dbReference type="AlphaFoldDB" id="A0A0S8JMD4"/>